<comment type="caution">
    <text evidence="2">The sequence shown here is derived from an EMBL/GenBank/DDBJ whole genome shotgun (WGS) entry which is preliminary data.</text>
</comment>
<keyword evidence="1" id="KW-0472">Membrane</keyword>
<evidence type="ECO:0000313" key="2">
    <source>
        <dbReference type="EMBL" id="MBC2248574.1"/>
    </source>
</evidence>
<reference evidence="2 3" key="1">
    <citation type="submission" date="2020-03" db="EMBL/GenBank/DDBJ databases">
        <title>Soil Listeria distribution.</title>
        <authorList>
            <person name="Liao J."/>
            <person name="Wiedmann M."/>
        </authorList>
    </citation>
    <scope>NUCLEOTIDE SEQUENCE [LARGE SCALE GENOMIC DNA]</scope>
    <source>
        <strain evidence="2 3">FSL L7-0123</strain>
    </source>
</reference>
<dbReference type="EMBL" id="JAARZC010000001">
    <property type="protein sequence ID" value="MBC2248574.1"/>
    <property type="molecule type" value="Genomic_DNA"/>
</dbReference>
<feature type="transmembrane region" description="Helical" evidence="1">
    <location>
        <begin position="90"/>
        <end position="113"/>
    </location>
</feature>
<sequence length="118" mass="13075">MDFILNILINIIAFIGFLVGGLTIKKEERFLGKVIAILSIVGLSTVGTGLLISGVEEVHTYMYIVLLIEVGLLLANIFMNYVSKRVKSEVLIGICVLVLTVVNLFTYVTYVVLTFVQY</sequence>
<feature type="transmembrane region" description="Helical" evidence="1">
    <location>
        <begin position="36"/>
        <end position="55"/>
    </location>
</feature>
<dbReference type="RefSeq" id="WP_185603836.1">
    <property type="nucleotide sequence ID" value="NZ_JAARZC010000001.1"/>
</dbReference>
<organism evidence="2 3">
    <name type="scientific">Listeria cossartiae subsp. cayugensis</name>
    <dbReference type="NCBI Taxonomy" id="2713505"/>
    <lineage>
        <taxon>Bacteria</taxon>
        <taxon>Bacillati</taxon>
        <taxon>Bacillota</taxon>
        <taxon>Bacilli</taxon>
        <taxon>Bacillales</taxon>
        <taxon>Listeriaceae</taxon>
        <taxon>Listeria</taxon>
        <taxon>Listeria cossartiae</taxon>
    </lineage>
</organism>
<proteinExistence type="predicted"/>
<evidence type="ECO:0000313" key="3">
    <source>
        <dbReference type="Proteomes" id="UP000559864"/>
    </source>
</evidence>
<keyword evidence="1" id="KW-1133">Transmembrane helix</keyword>
<feature type="transmembrane region" description="Helical" evidence="1">
    <location>
        <begin position="6"/>
        <end position="24"/>
    </location>
</feature>
<protein>
    <submittedName>
        <fullName evidence="2">Uncharacterized protein</fullName>
    </submittedName>
</protein>
<name>A0A7X0Z9Z4_9LIST</name>
<dbReference type="Proteomes" id="UP000559864">
    <property type="component" value="Unassembled WGS sequence"/>
</dbReference>
<accession>A0A7X0Z9Z4</accession>
<evidence type="ECO:0000256" key="1">
    <source>
        <dbReference type="SAM" id="Phobius"/>
    </source>
</evidence>
<keyword evidence="1" id="KW-0812">Transmembrane</keyword>
<dbReference type="AlphaFoldDB" id="A0A7X0Z9Z4"/>
<feature type="transmembrane region" description="Helical" evidence="1">
    <location>
        <begin position="61"/>
        <end position="78"/>
    </location>
</feature>
<gene>
    <name evidence="2" type="ORF">HCB49_00965</name>
</gene>